<dbReference type="Proteomes" id="UP000187408">
    <property type="component" value="Unassembled WGS sequence"/>
</dbReference>
<comment type="caution">
    <text evidence="9">The sequence shown here is derived from an EMBL/GenBank/DDBJ whole genome shotgun (WGS) entry which is preliminary data.</text>
</comment>
<dbReference type="Pfam" id="PF00842">
    <property type="entry name" value="Ala_racemase_C"/>
    <property type="match status" value="1"/>
</dbReference>
<dbReference type="AlphaFoldDB" id="A0A1R1MNJ1"/>
<evidence type="ECO:0000256" key="3">
    <source>
        <dbReference type="ARBA" id="ARBA00022898"/>
    </source>
</evidence>
<reference evidence="9 10" key="1">
    <citation type="submission" date="2016-10" db="EMBL/GenBank/DDBJ databases">
        <title>Genome sequence of a sulfur-reducing bacterium Desulfurobacterium indicum K6013.</title>
        <authorList>
            <person name="Cao J."/>
            <person name="Shao Z."/>
            <person name="Alain K."/>
            <person name="Jebbar M."/>
        </authorList>
    </citation>
    <scope>NUCLEOTIDE SEQUENCE [LARGE SCALE GENOMIC DNA]</scope>
    <source>
        <strain evidence="9 10">K6013</strain>
    </source>
</reference>
<evidence type="ECO:0000256" key="5">
    <source>
        <dbReference type="HAMAP-Rule" id="MF_01201"/>
    </source>
</evidence>
<dbReference type="GO" id="GO:0030632">
    <property type="term" value="P:D-alanine biosynthetic process"/>
    <property type="evidence" value="ECO:0007669"/>
    <property type="project" value="UniProtKB-UniRule"/>
</dbReference>
<feature type="binding site" evidence="5 7">
    <location>
        <position position="126"/>
    </location>
    <ligand>
        <name>substrate</name>
    </ligand>
</feature>
<dbReference type="PRINTS" id="PR00992">
    <property type="entry name" value="ALARACEMASE"/>
</dbReference>
<dbReference type="Gene3D" id="3.20.20.10">
    <property type="entry name" value="Alanine racemase"/>
    <property type="match status" value="1"/>
</dbReference>
<evidence type="ECO:0000259" key="8">
    <source>
        <dbReference type="SMART" id="SM01005"/>
    </source>
</evidence>
<dbReference type="InterPro" id="IPR029066">
    <property type="entry name" value="PLP-binding_barrel"/>
</dbReference>
<comment type="function">
    <text evidence="5">Catalyzes the interconversion of L-alanine and D-alanine. May also act on other amino acids.</text>
</comment>
<dbReference type="PROSITE" id="PS00395">
    <property type="entry name" value="ALANINE_RACEMASE"/>
    <property type="match status" value="1"/>
</dbReference>
<dbReference type="SUPFAM" id="SSF51419">
    <property type="entry name" value="PLP-binding barrel"/>
    <property type="match status" value="1"/>
</dbReference>
<dbReference type="GO" id="GO:0030170">
    <property type="term" value="F:pyridoxal phosphate binding"/>
    <property type="evidence" value="ECO:0007669"/>
    <property type="project" value="UniProtKB-UniRule"/>
</dbReference>
<dbReference type="InterPro" id="IPR001608">
    <property type="entry name" value="Ala_racemase_N"/>
</dbReference>
<gene>
    <name evidence="9" type="ORF">BLW93_00465</name>
</gene>
<comment type="cofactor">
    <cofactor evidence="2 5 6">
        <name>pyridoxal 5'-phosphate</name>
        <dbReference type="ChEBI" id="CHEBI:597326"/>
    </cofactor>
</comment>
<dbReference type="Gene3D" id="2.40.37.10">
    <property type="entry name" value="Lyase, Ornithine Decarboxylase, Chain A, domain 1"/>
    <property type="match status" value="1"/>
</dbReference>
<dbReference type="SMART" id="SM01005">
    <property type="entry name" value="Ala_racemase_C"/>
    <property type="match status" value="1"/>
</dbReference>
<dbReference type="SUPFAM" id="SSF50621">
    <property type="entry name" value="Alanine racemase C-terminal domain-like"/>
    <property type="match status" value="1"/>
</dbReference>
<dbReference type="Pfam" id="PF01168">
    <property type="entry name" value="Ala_racemase_N"/>
    <property type="match status" value="1"/>
</dbReference>
<dbReference type="FunFam" id="3.20.20.10:FF:000002">
    <property type="entry name" value="Alanine racemase"/>
    <property type="match status" value="1"/>
</dbReference>
<evidence type="ECO:0000256" key="1">
    <source>
        <dbReference type="ARBA" id="ARBA00000316"/>
    </source>
</evidence>
<evidence type="ECO:0000313" key="10">
    <source>
        <dbReference type="Proteomes" id="UP000187408"/>
    </source>
</evidence>
<dbReference type="InterPro" id="IPR011079">
    <property type="entry name" value="Ala_racemase_C"/>
</dbReference>
<feature type="modified residue" description="N6-(pyridoxal phosphate)lysine" evidence="5 6">
    <location>
        <position position="33"/>
    </location>
</feature>
<keyword evidence="3 5" id="KW-0663">Pyridoxal phosphate</keyword>
<keyword evidence="10" id="KW-1185">Reference proteome</keyword>
<dbReference type="InterPro" id="IPR000821">
    <property type="entry name" value="Ala_racemase"/>
</dbReference>
<sequence>MLRWAEVYLDRLKRNYENLKRFTGHKRIIAVVKANAYGHGSVKVASFLERKTDVDAFAVATVFEGIELREGGVEKPIIVMSNPLFENARNFLEYRLTPVIFDFESLGIALETGIPFHIKLDTGMGRLGFLPGDFQRLTEIFKSPLFKGIMSHFPVSDEDKCFTKEQFSFFLRFIKEVLKVNRNVAVHIDNSAAVPYHFDSLLTHSRIGLALYGSKPSSNFPVKLEQVMEIKSRLIQVKTLPEGWGISYGRTYVTSSREKVGVVAFGYADGLMRSLSGNWSVKINGRKCSVRGRICMDMTIVSLEGVKASPGDEVIITDRELTFDKMAEKAGTISYEIMCDVSPRVKRIFIE</sequence>
<dbReference type="PANTHER" id="PTHR30511:SF0">
    <property type="entry name" value="ALANINE RACEMASE, CATABOLIC-RELATED"/>
    <property type="match status" value="1"/>
</dbReference>
<feature type="active site" description="Proton acceptor; specific for L-alanine" evidence="5">
    <location>
        <position position="248"/>
    </location>
</feature>
<feature type="binding site" evidence="5 7">
    <location>
        <position position="296"/>
    </location>
    <ligand>
        <name>substrate</name>
    </ligand>
</feature>
<keyword evidence="4 5" id="KW-0413">Isomerase</keyword>
<dbReference type="GO" id="GO:0005829">
    <property type="term" value="C:cytosol"/>
    <property type="evidence" value="ECO:0007669"/>
    <property type="project" value="TreeGrafter"/>
</dbReference>
<comment type="catalytic activity">
    <reaction evidence="1 5">
        <text>L-alanine = D-alanine</text>
        <dbReference type="Rhea" id="RHEA:20249"/>
        <dbReference type="ChEBI" id="CHEBI:57416"/>
        <dbReference type="ChEBI" id="CHEBI:57972"/>
        <dbReference type="EC" id="5.1.1.1"/>
    </reaction>
</comment>
<dbReference type="InterPro" id="IPR009006">
    <property type="entry name" value="Ala_racemase/Decarboxylase_C"/>
</dbReference>
<feature type="active site" description="Proton acceptor; specific for D-alanine" evidence="5">
    <location>
        <position position="33"/>
    </location>
</feature>
<name>A0A1R1MNJ1_9BACT</name>
<dbReference type="STRING" id="1914305.BLW93_00465"/>
<dbReference type="EC" id="5.1.1.1" evidence="5"/>
<dbReference type="RefSeq" id="WP_076712143.1">
    <property type="nucleotide sequence ID" value="NZ_MOEN01000001.1"/>
</dbReference>
<comment type="pathway">
    <text evidence="5">Amino-acid biosynthesis; D-alanine biosynthesis; D-alanine from L-alanine: step 1/1.</text>
</comment>
<evidence type="ECO:0000256" key="6">
    <source>
        <dbReference type="PIRSR" id="PIRSR600821-50"/>
    </source>
</evidence>
<evidence type="ECO:0000256" key="4">
    <source>
        <dbReference type="ARBA" id="ARBA00023235"/>
    </source>
</evidence>
<organism evidence="9 10">
    <name type="scientific">Desulfurobacterium indicum</name>
    <dbReference type="NCBI Taxonomy" id="1914305"/>
    <lineage>
        <taxon>Bacteria</taxon>
        <taxon>Pseudomonadati</taxon>
        <taxon>Aquificota</taxon>
        <taxon>Aquificia</taxon>
        <taxon>Desulfurobacteriales</taxon>
        <taxon>Desulfurobacteriaceae</taxon>
        <taxon>Desulfurobacterium</taxon>
    </lineage>
</organism>
<dbReference type="NCBIfam" id="TIGR00492">
    <property type="entry name" value="alr"/>
    <property type="match status" value="1"/>
</dbReference>
<dbReference type="EMBL" id="MOEN01000001">
    <property type="protein sequence ID" value="OMH41391.1"/>
    <property type="molecule type" value="Genomic_DNA"/>
</dbReference>
<accession>A0A1R1MNJ1</accession>
<dbReference type="InterPro" id="IPR020622">
    <property type="entry name" value="Ala_racemase_pyridoxalP-BS"/>
</dbReference>
<evidence type="ECO:0000313" key="9">
    <source>
        <dbReference type="EMBL" id="OMH41391.1"/>
    </source>
</evidence>
<dbReference type="CDD" id="cd00430">
    <property type="entry name" value="PLPDE_III_AR"/>
    <property type="match status" value="1"/>
</dbReference>
<evidence type="ECO:0000256" key="2">
    <source>
        <dbReference type="ARBA" id="ARBA00001933"/>
    </source>
</evidence>
<comment type="similarity">
    <text evidence="5">Belongs to the alanine racemase family.</text>
</comment>
<proteinExistence type="inferred from homology"/>
<dbReference type="UniPathway" id="UPA00042">
    <property type="reaction ID" value="UER00497"/>
</dbReference>
<feature type="domain" description="Alanine racemase C-terminal" evidence="8">
    <location>
        <begin position="227"/>
        <end position="350"/>
    </location>
</feature>
<dbReference type="GO" id="GO:0008784">
    <property type="term" value="F:alanine racemase activity"/>
    <property type="evidence" value="ECO:0007669"/>
    <property type="project" value="UniProtKB-UniRule"/>
</dbReference>
<dbReference type="PANTHER" id="PTHR30511">
    <property type="entry name" value="ALANINE RACEMASE"/>
    <property type="match status" value="1"/>
</dbReference>
<evidence type="ECO:0000256" key="7">
    <source>
        <dbReference type="PIRSR" id="PIRSR600821-52"/>
    </source>
</evidence>
<protein>
    <recommendedName>
        <fullName evidence="5">Alanine racemase</fullName>
        <ecNumber evidence="5">5.1.1.1</ecNumber>
    </recommendedName>
</protein>
<dbReference type="HAMAP" id="MF_01201">
    <property type="entry name" value="Ala_racemase"/>
    <property type="match status" value="1"/>
</dbReference>
<dbReference type="OrthoDB" id="9813814at2"/>